<proteinExistence type="predicted"/>
<keyword evidence="2" id="KW-1185">Reference proteome</keyword>
<dbReference type="InParanoid" id="A0A067MV34"/>
<dbReference type="AlphaFoldDB" id="A0A067MV34"/>
<evidence type="ECO:0000313" key="2">
    <source>
        <dbReference type="Proteomes" id="UP000027195"/>
    </source>
</evidence>
<accession>A0A067MV34</accession>
<protein>
    <submittedName>
        <fullName evidence="1">Uncharacterized protein</fullName>
    </submittedName>
</protein>
<sequence length="159" mass="17868">MEFVPRSGDICAALYSRGDGVTFHWAFLVIQDQERGFKMHAVDDSSNVWSYQEGLEAFRANPDLVALVKIGSLQEDHSTLEAVQEVLKTRVLIDPAGFRGRFSCRTWFTAGIGELDEYAYVTVPDKFKLENELLQVATTAEMARLRGVRRISECCELSG</sequence>
<dbReference type="HOGENOM" id="CLU_1735761_0_0_1"/>
<gene>
    <name evidence="1" type="ORF">BOTBODRAFT_444154</name>
</gene>
<dbReference type="OrthoDB" id="3016366at2759"/>
<organism evidence="1 2">
    <name type="scientific">Botryobasidium botryosum (strain FD-172 SS1)</name>
    <dbReference type="NCBI Taxonomy" id="930990"/>
    <lineage>
        <taxon>Eukaryota</taxon>
        <taxon>Fungi</taxon>
        <taxon>Dikarya</taxon>
        <taxon>Basidiomycota</taxon>
        <taxon>Agaricomycotina</taxon>
        <taxon>Agaricomycetes</taxon>
        <taxon>Cantharellales</taxon>
        <taxon>Botryobasidiaceae</taxon>
        <taxon>Botryobasidium</taxon>
    </lineage>
</organism>
<name>A0A067MV34_BOTB1</name>
<dbReference type="Proteomes" id="UP000027195">
    <property type="component" value="Unassembled WGS sequence"/>
</dbReference>
<dbReference type="EMBL" id="KL198019">
    <property type="protein sequence ID" value="KDQ19613.1"/>
    <property type="molecule type" value="Genomic_DNA"/>
</dbReference>
<dbReference type="InterPro" id="IPR054208">
    <property type="entry name" value="DUF6914"/>
</dbReference>
<evidence type="ECO:0000313" key="1">
    <source>
        <dbReference type="EMBL" id="KDQ19613.1"/>
    </source>
</evidence>
<reference evidence="2" key="1">
    <citation type="journal article" date="2014" name="Proc. Natl. Acad. Sci. U.S.A.">
        <title>Extensive sampling of basidiomycete genomes demonstrates inadequacy of the white-rot/brown-rot paradigm for wood decay fungi.</title>
        <authorList>
            <person name="Riley R."/>
            <person name="Salamov A.A."/>
            <person name="Brown D.W."/>
            <person name="Nagy L.G."/>
            <person name="Floudas D."/>
            <person name="Held B.W."/>
            <person name="Levasseur A."/>
            <person name="Lombard V."/>
            <person name="Morin E."/>
            <person name="Otillar R."/>
            <person name="Lindquist E.A."/>
            <person name="Sun H."/>
            <person name="LaButti K.M."/>
            <person name="Schmutz J."/>
            <person name="Jabbour D."/>
            <person name="Luo H."/>
            <person name="Baker S.E."/>
            <person name="Pisabarro A.G."/>
            <person name="Walton J.D."/>
            <person name="Blanchette R.A."/>
            <person name="Henrissat B."/>
            <person name="Martin F."/>
            <person name="Cullen D."/>
            <person name="Hibbett D.S."/>
            <person name="Grigoriev I.V."/>
        </authorList>
    </citation>
    <scope>NUCLEOTIDE SEQUENCE [LARGE SCALE GENOMIC DNA]</scope>
    <source>
        <strain evidence="2">FD-172 SS1</strain>
    </source>
</reference>
<dbReference type="Pfam" id="PF21858">
    <property type="entry name" value="DUF6914"/>
    <property type="match status" value="1"/>
</dbReference>